<organism evidence="1 2">
    <name type="scientific">Teladorsagia circumcincta</name>
    <name type="common">Brown stomach worm</name>
    <name type="synonym">Ostertagia circumcincta</name>
    <dbReference type="NCBI Taxonomy" id="45464"/>
    <lineage>
        <taxon>Eukaryota</taxon>
        <taxon>Metazoa</taxon>
        <taxon>Ecdysozoa</taxon>
        <taxon>Nematoda</taxon>
        <taxon>Chromadorea</taxon>
        <taxon>Rhabditida</taxon>
        <taxon>Rhabditina</taxon>
        <taxon>Rhabditomorpha</taxon>
        <taxon>Strongyloidea</taxon>
        <taxon>Trichostrongylidae</taxon>
        <taxon>Teladorsagia</taxon>
    </lineage>
</organism>
<dbReference type="EMBL" id="KZ367081">
    <property type="protein sequence ID" value="PIO57178.1"/>
    <property type="molecule type" value="Genomic_DNA"/>
</dbReference>
<reference evidence="1 2" key="1">
    <citation type="submission" date="2015-09" db="EMBL/GenBank/DDBJ databases">
        <title>Draft genome of the parasitic nematode Teladorsagia circumcincta isolate WARC Sus (inbred).</title>
        <authorList>
            <person name="Mitreva M."/>
        </authorList>
    </citation>
    <scope>NUCLEOTIDE SEQUENCE [LARGE SCALE GENOMIC DNA]</scope>
    <source>
        <strain evidence="1 2">S</strain>
    </source>
</reference>
<proteinExistence type="predicted"/>
<feature type="non-terminal residue" evidence="1">
    <location>
        <position position="26"/>
    </location>
</feature>
<gene>
    <name evidence="1" type="ORF">TELCIR_21418</name>
</gene>
<evidence type="ECO:0000313" key="1">
    <source>
        <dbReference type="EMBL" id="PIO57178.1"/>
    </source>
</evidence>
<protein>
    <submittedName>
        <fullName evidence="1">Uncharacterized protein</fullName>
    </submittedName>
</protein>
<accession>A0A2G9TGZ3</accession>
<dbReference type="AlphaFoldDB" id="A0A2G9TGZ3"/>
<sequence length="26" mass="2827">MTISIAVSSFRPVVDHINLLVCVIVT</sequence>
<name>A0A2G9TGZ3_TELCI</name>
<evidence type="ECO:0000313" key="2">
    <source>
        <dbReference type="Proteomes" id="UP000230423"/>
    </source>
</evidence>
<dbReference type="Proteomes" id="UP000230423">
    <property type="component" value="Unassembled WGS sequence"/>
</dbReference>
<keyword evidence="2" id="KW-1185">Reference proteome</keyword>